<evidence type="ECO:0000313" key="5">
    <source>
        <dbReference type="EMBL" id="EIW83708.1"/>
    </source>
</evidence>
<keyword evidence="2 3" id="KW-0456">Lyase</keyword>
<dbReference type="PANTHER" id="PTHR34186:SF2">
    <property type="entry name" value="CYANATE HYDRATASE"/>
    <property type="match status" value="1"/>
</dbReference>
<dbReference type="RefSeq" id="XP_007765632.1">
    <property type="nucleotide sequence ID" value="XM_007767442.1"/>
</dbReference>
<evidence type="ECO:0000256" key="1">
    <source>
        <dbReference type="ARBA" id="ARBA00003561"/>
    </source>
</evidence>
<dbReference type="KEGG" id="cput:CONPUDRAFT_150775"/>
<feature type="active site" evidence="3">
    <location>
        <position position="130"/>
    </location>
</feature>
<sequence>MSQQATVASNTRPYSDLPPICAQFFEAKARSGKTFADIGKAIGRDEVWVASAFYAQAKLEKSDIEALSKELGINSVAIQAELGEHWWPDRGLGPAPPSDPVLYRLYEGVMVYGRPIKAIIHEKFGDGIMSMIDCKVTVDRKPDPKGDRVQLLFDGKFLPYSKW</sequence>
<dbReference type="PRINTS" id="PR01693">
    <property type="entry name" value="CYANASE"/>
</dbReference>
<evidence type="ECO:0000256" key="3">
    <source>
        <dbReference type="HAMAP-Rule" id="MF_03139"/>
    </source>
</evidence>
<dbReference type="Gene3D" id="1.10.260.40">
    <property type="entry name" value="lambda repressor-like DNA-binding domains"/>
    <property type="match status" value="1"/>
</dbReference>
<dbReference type="PANTHER" id="PTHR34186">
    <property type="entry name" value="CYANATE HYDRATASE"/>
    <property type="match status" value="1"/>
</dbReference>
<dbReference type="SMART" id="SM01116">
    <property type="entry name" value="Cyanate_lyase"/>
    <property type="match status" value="1"/>
</dbReference>
<dbReference type="GO" id="GO:0008824">
    <property type="term" value="F:cyanate hydratase activity"/>
    <property type="evidence" value="ECO:0007669"/>
    <property type="project" value="UniProtKB-UniRule"/>
</dbReference>
<dbReference type="CDD" id="cd00559">
    <property type="entry name" value="Cyanase_C"/>
    <property type="match status" value="1"/>
</dbReference>
<dbReference type="PIRSF" id="PIRSF001263">
    <property type="entry name" value="Cyanate_hydratas"/>
    <property type="match status" value="1"/>
</dbReference>
<dbReference type="Pfam" id="PF02560">
    <property type="entry name" value="Cyanate_lyase"/>
    <property type="match status" value="1"/>
</dbReference>
<dbReference type="NCBIfam" id="NF002773">
    <property type="entry name" value="PRK02866.1"/>
    <property type="match status" value="1"/>
</dbReference>
<comment type="caution">
    <text evidence="5">The sequence shown here is derived from an EMBL/GenBank/DDBJ whole genome shotgun (WGS) entry which is preliminary data.</text>
</comment>
<dbReference type="SUPFAM" id="SSF55234">
    <property type="entry name" value="Cyanase C-terminal domain"/>
    <property type="match status" value="1"/>
</dbReference>
<dbReference type="AlphaFoldDB" id="A0A5M3MX86"/>
<keyword evidence="6" id="KW-1185">Reference proteome</keyword>
<dbReference type="GeneID" id="19202749"/>
<dbReference type="Gene3D" id="3.30.1160.10">
    <property type="entry name" value="Cyanate lyase, C-terminal domain"/>
    <property type="match status" value="1"/>
</dbReference>
<organism evidence="5 6">
    <name type="scientific">Coniophora puteana (strain RWD-64-598)</name>
    <name type="common">Brown rot fungus</name>
    <dbReference type="NCBI Taxonomy" id="741705"/>
    <lineage>
        <taxon>Eukaryota</taxon>
        <taxon>Fungi</taxon>
        <taxon>Dikarya</taxon>
        <taxon>Basidiomycota</taxon>
        <taxon>Agaricomycotina</taxon>
        <taxon>Agaricomycetes</taxon>
        <taxon>Agaricomycetidae</taxon>
        <taxon>Boletales</taxon>
        <taxon>Coniophorineae</taxon>
        <taxon>Coniophoraceae</taxon>
        <taxon>Coniophora</taxon>
    </lineage>
</organism>
<dbReference type="Proteomes" id="UP000053558">
    <property type="component" value="Unassembled WGS sequence"/>
</dbReference>
<evidence type="ECO:0000313" key="6">
    <source>
        <dbReference type="Proteomes" id="UP000053558"/>
    </source>
</evidence>
<dbReference type="InterPro" id="IPR003712">
    <property type="entry name" value="Cyanate_lyase_C"/>
</dbReference>
<accession>A0A5M3MX86</accession>
<comment type="function">
    <text evidence="1 3">Catalyzes the reaction of cyanate with bicarbonate to produce ammonia and carbon dioxide.</text>
</comment>
<dbReference type="InterPro" id="IPR008076">
    <property type="entry name" value="Cyanase"/>
</dbReference>
<dbReference type="SUPFAM" id="SSF47413">
    <property type="entry name" value="lambda repressor-like DNA-binding domains"/>
    <property type="match status" value="1"/>
</dbReference>
<dbReference type="EC" id="4.2.1.104" evidence="3"/>
<feature type="active site" evidence="3">
    <location>
        <position position="107"/>
    </location>
</feature>
<dbReference type="InterPro" id="IPR036581">
    <property type="entry name" value="Cyanate_lyase_C_sf"/>
</dbReference>
<dbReference type="EMBL" id="JH711575">
    <property type="protein sequence ID" value="EIW83708.1"/>
    <property type="molecule type" value="Genomic_DNA"/>
</dbReference>
<gene>
    <name evidence="3" type="primary">cyn1</name>
    <name evidence="5" type="ORF">CONPUDRAFT_150775</name>
</gene>
<evidence type="ECO:0000256" key="2">
    <source>
        <dbReference type="ARBA" id="ARBA00023239"/>
    </source>
</evidence>
<reference evidence="6" key="1">
    <citation type="journal article" date="2012" name="Science">
        <title>The Paleozoic origin of enzymatic lignin decomposition reconstructed from 31 fungal genomes.</title>
        <authorList>
            <person name="Floudas D."/>
            <person name="Binder M."/>
            <person name="Riley R."/>
            <person name="Barry K."/>
            <person name="Blanchette R.A."/>
            <person name="Henrissat B."/>
            <person name="Martinez A.T."/>
            <person name="Otillar R."/>
            <person name="Spatafora J.W."/>
            <person name="Yadav J.S."/>
            <person name="Aerts A."/>
            <person name="Benoit I."/>
            <person name="Boyd A."/>
            <person name="Carlson A."/>
            <person name="Copeland A."/>
            <person name="Coutinho P.M."/>
            <person name="de Vries R.P."/>
            <person name="Ferreira P."/>
            <person name="Findley K."/>
            <person name="Foster B."/>
            <person name="Gaskell J."/>
            <person name="Glotzer D."/>
            <person name="Gorecki P."/>
            <person name="Heitman J."/>
            <person name="Hesse C."/>
            <person name="Hori C."/>
            <person name="Igarashi K."/>
            <person name="Jurgens J.A."/>
            <person name="Kallen N."/>
            <person name="Kersten P."/>
            <person name="Kohler A."/>
            <person name="Kuees U."/>
            <person name="Kumar T.K.A."/>
            <person name="Kuo A."/>
            <person name="LaButti K."/>
            <person name="Larrondo L.F."/>
            <person name="Lindquist E."/>
            <person name="Ling A."/>
            <person name="Lombard V."/>
            <person name="Lucas S."/>
            <person name="Lundell T."/>
            <person name="Martin R."/>
            <person name="McLaughlin D.J."/>
            <person name="Morgenstern I."/>
            <person name="Morin E."/>
            <person name="Murat C."/>
            <person name="Nagy L.G."/>
            <person name="Nolan M."/>
            <person name="Ohm R.A."/>
            <person name="Patyshakuliyeva A."/>
            <person name="Rokas A."/>
            <person name="Ruiz-Duenas F.J."/>
            <person name="Sabat G."/>
            <person name="Salamov A."/>
            <person name="Samejima M."/>
            <person name="Schmutz J."/>
            <person name="Slot J.C."/>
            <person name="St John F."/>
            <person name="Stenlid J."/>
            <person name="Sun H."/>
            <person name="Sun S."/>
            <person name="Syed K."/>
            <person name="Tsang A."/>
            <person name="Wiebenga A."/>
            <person name="Young D."/>
            <person name="Pisabarro A."/>
            <person name="Eastwood D.C."/>
            <person name="Martin F."/>
            <person name="Cullen D."/>
            <person name="Grigoriev I.V."/>
            <person name="Hibbett D.S."/>
        </authorList>
    </citation>
    <scope>NUCLEOTIDE SEQUENCE [LARGE SCALE GENOMIC DNA]</scope>
    <source>
        <strain evidence="6">RWD-64-598 SS2</strain>
    </source>
</reference>
<feature type="active site" evidence="3">
    <location>
        <position position="104"/>
    </location>
</feature>
<dbReference type="NCBIfam" id="TIGR00673">
    <property type="entry name" value="cynS"/>
    <property type="match status" value="1"/>
</dbReference>
<comment type="catalytic activity">
    <reaction evidence="3">
        <text>cyanate + hydrogencarbonate + 3 H(+) = NH4(+) + 2 CO2</text>
        <dbReference type="Rhea" id="RHEA:11120"/>
        <dbReference type="ChEBI" id="CHEBI:15378"/>
        <dbReference type="ChEBI" id="CHEBI:16526"/>
        <dbReference type="ChEBI" id="CHEBI:17544"/>
        <dbReference type="ChEBI" id="CHEBI:28938"/>
        <dbReference type="ChEBI" id="CHEBI:29195"/>
        <dbReference type="EC" id="4.2.1.104"/>
    </reaction>
</comment>
<dbReference type="OMA" id="YELVMIN"/>
<name>A0A5M3MX86_CONPW</name>
<dbReference type="OrthoDB" id="10019422at2759"/>
<evidence type="ECO:0000259" key="4">
    <source>
        <dbReference type="SMART" id="SM01116"/>
    </source>
</evidence>
<dbReference type="HAMAP" id="MF_00535">
    <property type="entry name" value="Cyanate_hydrat"/>
    <property type="match status" value="1"/>
</dbReference>
<proteinExistence type="inferred from homology"/>
<comment type="similarity">
    <text evidence="3">Belongs to the cyanase family.</text>
</comment>
<protein>
    <recommendedName>
        <fullName evidence="3">Cyanate hydratase</fullName>
        <shortName evidence="3">Cyanase</shortName>
        <ecNumber evidence="3">4.2.1.104</ecNumber>
    </recommendedName>
    <alternativeName>
        <fullName evidence="3">Cyanate hydrolase</fullName>
    </alternativeName>
    <alternativeName>
        <fullName evidence="3">Cyanate lyase</fullName>
    </alternativeName>
</protein>
<feature type="domain" description="Cyanate lyase C-terminal" evidence="4">
    <location>
        <begin position="91"/>
        <end position="163"/>
    </location>
</feature>
<dbReference type="InterPro" id="IPR010982">
    <property type="entry name" value="Lambda_DNA-bd_dom_sf"/>
</dbReference>
<dbReference type="GO" id="GO:0003677">
    <property type="term" value="F:DNA binding"/>
    <property type="evidence" value="ECO:0007669"/>
    <property type="project" value="InterPro"/>
</dbReference>